<organism evidence="2 3">
    <name type="scientific">Liparis tanakae</name>
    <name type="common">Tanaka's snailfish</name>
    <dbReference type="NCBI Taxonomy" id="230148"/>
    <lineage>
        <taxon>Eukaryota</taxon>
        <taxon>Metazoa</taxon>
        <taxon>Chordata</taxon>
        <taxon>Craniata</taxon>
        <taxon>Vertebrata</taxon>
        <taxon>Euteleostomi</taxon>
        <taxon>Actinopterygii</taxon>
        <taxon>Neopterygii</taxon>
        <taxon>Teleostei</taxon>
        <taxon>Neoteleostei</taxon>
        <taxon>Acanthomorphata</taxon>
        <taxon>Eupercaria</taxon>
        <taxon>Perciformes</taxon>
        <taxon>Cottioidei</taxon>
        <taxon>Cottales</taxon>
        <taxon>Liparidae</taxon>
        <taxon>Liparis</taxon>
    </lineage>
</organism>
<evidence type="ECO:0000313" key="3">
    <source>
        <dbReference type="Proteomes" id="UP000314294"/>
    </source>
</evidence>
<comment type="caution">
    <text evidence="2">The sequence shown here is derived from an EMBL/GenBank/DDBJ whole genome shotgun (WGS) entry which is preliminary data.</text>
</comment>
<name>A0A4Z2E4N8_9TELE</name>
<keyword evidence="3" id="KW-1185">Reference proteome</keyword>
<accession>A0A4Z2E4N8</accession>
<dbReference type="Proteomes" id="UP000314294">
    <property type="component" value="Unassembled WGS sequence"/>
</dbReference>
<dbReference type="EMBL" id="SRLO01017586">
    <property type="protein sequence ID" value="TNN23719.1"/>
    <property type="molecule type" value="Genomic_DNA"/>
</dbReference>
<sequence>MSSSGNHLALPRFASAAAGTGMDARCGRCGKTRAASRTHSSPDVVAMAIPSHRLGTRLHWGHVSTLDVCLWSRAELSGTDVFPNPGTLTSSSSGCSGRQRRRGSGRQGGAVFARAARQCDVRPSAARRRSGGGTSGKSGKSGTSRKSGKSGKSGTSGASRTASARCCRVGTEAAVRGQVDRQVDRQAGRQADRQAD</sequence>
<reference evidence="2 3" key="1">
    <citation type="submission" date="2019-03" db="EMBL/GenBank/DDBJ databases">
        <title>First draft genome of Liparis tanakae, snailfish: a comprehensive survey of snailfish specific genes.</title>
        <authorList>
            <person name="Kim W."/>
            <person name="Song I."/>
            <person name="Jeong J.-H."/>
            <person name="Kim D."/>
            <person name="Kim S."/>
            <person name="Ryu S."/>
            <person name="Song J.Y."/>
            <person name="Lee S.K."/>
        </authorList>
    </citation>
    <scope>NUCLEOTIDE SEQUENCE [LARGE SCALE GENOMIC DNA]</scope>
    <source>
        <tissue evidence="2">Muscle</tissue>
    </source>
</reference>
<proteinExistence type="predicted"/>
<gene>
    <name evidence="2" type="ORF">EYF80_066159</name>
</gene>
<dbReference type="AlphaFoldDB" id="A0A4Z2E4N8"/>
<feature type="compositionally biased region" description="Basic and acidic residues" evidence="1">
    <location>
        <begin position="178"/>
        <end position="196"/>
    </location>
</feature>
<evidence type="ECO:0000256" key="1">
    <source>
        <dbReference type="SAM" id="MobiDB-lite"/>
    </source>
</evidence>
<evidence type="ECO:0000313" key="2">
    <source>
        <dbReference type="EMBL" id="TNN23719.1"/>
    </source>
</evidence>
<feature type="region of interest" description="Disordered" evidence="1">
    <location>
        <begin position="80"/>
        <end position="196"/>
    </location>
</feature>
<feature type="compositionally biased region" description="Low complexity" evidence="1">
    <location>
        <begin position="137"/>
        <end position="164"/>
    </location>
</feature>
<protein>
    <submittedName>
        <fullName evidence="2">Uncharacterized protein</fullName>
    </submittedName>
</protein>